<protein>
    <submittedName>
        <fullName evidence="1">Uncharacterized protein</fullName>
    </submittedName>
</protein>
<dbReference type="EMBL" id="ACIO01001056">
    <property type="protein sequence ID" value="EFC94544.1"/>
    <property type="molecule type" value="Genomic_DNA"/>
</dbReference>
<dbReference type="AlphaFoldDB" id="D3AUG1"/>
<dbReference type="HOGENOM" id="CLU_188960_0_0_9"/>
<comment type="caution">
    <text evidence="1">The sequence shown here is derived from an EMBL/GenBank/DDBJ whole genome shotgun (WGS) entry which is preliminary data.</text>
</comment>
<evidence type="ECO:0000313" key="2">
    <source>
        <dbReference type="Proteomes" id="UP000004968"/>
    </source>
</evidence>
<dbReference type="Proteomes" id="UP000004968">
    <property type="component" value="Unassembled WGS sequence"/>
</dbReference>
<name>D3AUG1_9FIRM</name>
<evidence type="ECO:0000313" key="1">
    <source>
        <dbReference type="EMBL" id="EFC94544.1"/>
    </source>
</evidence>
<reference evidence="1 2" key="1">
    <citation type="submission" date="2010-01" db="EMBL/GenBank/DDBJ databases">
        <authorList>
            <person name="Weinstock G."/>
            <person name="Sodergren E."/>
            <person name="Clifton S."/>
            <person name="Fulton L."/>
            <person name="Fulton B."/>
            <person name="Courtney L."/>
            <person name="Fronick C."/>
            <person name="Harrison M."/>
            <person name="Strong C."/>
            <person name="Farmer C."/>
            <person name="Delahaunty K."/>
            <person name="Markovic C."/>
            <person name="Hall O."/>
            <person name="Minx P."/>
            <person name="Tomlinson C."/>
            <person name="Mitreva M."/>
            <person name="Nelson J."/>
            <person name="Hou S."/>
            <person name="Wollam A."/>
            <person name="Pepin K.H."/>
            <person name="Johnson M."/>
            <person name="Bhonagiri V."/>
            <person name="Nash W.E."/>
            <person name="Warren W."/>
            <person name="Chinwalla A."/>
            <person name="Mardis E.R."/>
            <person name="Wilson R.K."/>
        </authorList>
    </citation>
    <scope>NUCLEOTIDE SEQUENCE [LARGE SCALE GENOMIC DNA]</scope>
    <source>
        <strain evidence="1 2">DSM 13479</strain>
    </source>
</reference>
<sequence length="85" mass="9963">EVYMTNRVDLFHYAQQALKSGNIKYEIKNNNMGSTNRRTGRILGQFGENTSCEIMYYIYTSKSDASKAKFLIDEQIKKYAKDEYQ</sequence>
<accession>D3AUG1</accession>
<dbReference type="RefSeq" id="WP_006777675.1">
    <property type="nucleotide sequence ID" value="NZ_GG668082.1"/>
</dbReference>
<organism evidence="1 2">
    <name type="scientific">Hungatella hathewayi DSM 13479</name>
    <dbReference type="NCBI Taxonomy" id="566550"/>
    <lineage>
        <taxon>Bacteria</taxon>
        <taxon>Bacillati</taxon>
        <taxon>Bacillota</taxon>
        <taxon>Clostridia</taxon>
        <taxon>Lachnospirales</taxon>
        <taxon>Lachnospiraceae</taxon>
        <taxon>Hungatella</taxon>
    </lineage>
</organism>
<proteinExistence type="predicted"/>
<gene>
    <name evidence="1" type="ORF">CLOSTHATH_07276</name>
</gene>
<feature type="non-terminal residue" evidence="1">
    <location>
        <position position="1"/>
    </location>
</feature>